<proteinExistence type="inferred from homology"/>
<dbReference type="InterPro" id="IPR050738">
    <property type="entry name" value="Sulfatase"/>
</dbReference>
<dbReference type="Gene3D" id="3.40.720.10">
    <property type="entry name" value="Alkaline Phosphatase, subunit A"/>
    <property type="match status" value="1"/>
</dbReference>
<evidence type="ECO:0000259" key="3">
    <source>
        <dbReference type="Pfam" id="PF00884"/>
    </source>
</evidence>
<keyword evidence="5" id="KW-1185">Reference proteome</keyword>
<dbReference type="PANTHER" id="PTHR42693">
    <property type="entry name" value="ARYLSULFATASE FAMILY MEMBER"/>
    <property type="match status" value="1"/>
</dbReference>
<evidence type="ECO:0000256" key="2">
    <source>
        <dbReference type="ARBA" id="ARBA00022801"/>
    </source>
</evidence>
<dbReference type="Proteomes" id="UP000245880">
    <property type="component" value="Unassembled WGS sequence"/>
</dbReference>
<keyword evidence="2" id="KW-0378">Hydrolase</keyword>
<name>A0A316B083_9BACT</name>
<dbReference type="InterPro" id="IPR017850">
    <property type="entry name" value="Alkaline_phosphatase_core_sf"/>
</dbReference>
<dbReference type="Pfam" id="PF00884">
    <property type="entry name" value="Sulfatase"/>
    <property type="match status" value="1"/>
</dbReference>
<dbReference type="PANTHER" id="PTHR42693:SF53">
    <property type="entry name" value="ENDO-4-O-SULFATASE"/>
    <property type="match status" value="1"/>
</dbReference>
<dbReference type="AlphaFoldDB" id="A0A316B083"/>
<comment type="similarity">
    <text evidence="1">Belongs to the sulfatase family.</text>
</comment>
<comment type="caution">
    <text evidence="4">The sequence shown here is derived from an EMBL/GenBank/DDBJ whole genome shotgun (WGS) entry which is preliminary data.</text>
</comment>
<dbReference type="SUPFAM" id="SSF53649">
    <property type="entry name" value="Alkaline phosphatase-like"/>
    <property type="match status" value="1"/>
</dbReference>
<dbReference type="OrthoDB" id="9764377at2"/>
<gene>
    <name evidence="4" type="ORF">CLV98_1121</name>
</gene>
<dbReference type="GO" id="GO:0004065">
    <property type="term" value="F:arylsulfatase activity"/>
    <property type="evidence" value="ECO:0007669"/>
    <property type="project" value="TreeGrafter"/>
</dbReference>
<protein>
    <submittedName>
        <fullName evidence="4">Sulfatase-like protein</fullName>
    </submittedName>
</protein>
<evidence type="ECO:0000313" key="4">
    <source>
        <dbReference type="EMBL" id="PWJ55907.1"/>
    </source>
</evidence>
<dbReference type="InterPro" id="IPR000917">
    <property type="entry name" value="Sulfatase_N"/>
</dbReference>
<reference evidence="4 5" key="1">
    <citation type="submission" date="2018-03" db="EMBL/GenBank/DDBJ databases">
        <title>Genomic Encyclopedia of Archaeal and Bacterial Type Strains, Phase II (KMG-II): from individual species to whole genera.</title>
        <authorList>
            <person name="Goeker M."/>
        </authorList>
    </citation>
    <scope>NUCLEOTIDE SEQUENCE [LARGE SCALE GENOMIC DNA]</scope>
    <source>
        <strain evidence="4 5">DSM 100346</strain>
    </source>
</reference>
<dbReference type="EMBL" id="QGDT01000012">
    <property type="protein sequence ID" value="PWJ55907.1"/>
    <property type="molecule type" value="Genomic_DNA"/>
</dbReference>
<evidence type="ECO:0000256" key="1">
    <source>
        <dbReference type="ARBA" id="ARBA00008779"/>
    </source>
</evidence>
<evidence type="ECO:0000313" key="5">
    <source>
        <dbReference type="Proteomes" id="UP000245880"/>
    </source>
</evidence>
<accession>A0A316B083</accession>
<sequence>MIQNHSIITHKLLLLPILLLFIFASCKKQIAINEEEDGTPSNIVLIIADDMGWDAFGAYPGINSSKASRPTLDSLARNGITFTNLWAHPECSPTRAALLTGQYSFRTGVGSKGEDWQTVKRLNKKTSTIKLAAVIAMP</sequence>
<feature type="domain" description="Sulfatase N-terminal" evidence="3">
    <location>
        <begin position="41"/>
        <end position="120"/>
    </location>
</feature>
<organism evidence="4 5">
    <name type="scientific">Dyadobacter jejuensis</name>
    <dbReference type="NCBI Taxonomy" id="1082580"/>
    <lineage>
        <taxon>Bacteria</taxon>
        <taxon>Pseudomonadati</taxon>
        <taxon>Bacteroidota</taxon>
        <taxon>Cytophagia</taxon>
        <taxon>Cytophagales</taxon>
        <taxon>Spirosomataceae</taxon>
        <taxon>Dyadobacter</taxon>
    </lineage>
</organism>
<dbReference type="RefSeq" id="WP_109676701.1">
    <property type="nucleotide sequence ID" value="NZ_QGDT01000012.1"/>
</dbReference>